<feature type="repeat" description="ANK" evidence="3">
    <location>
        <begin position="212"/>
        <end position="244"/>
    </location>
</feature>
<sequence>MTASHEESPGSALFEAIQRGELDAAVAQVQAEPALAHARDPALGSTPLIFAAHRGQLPVVAALLQAGADVHAREAASDTTALHWAAEMGVPAVAELLLAHGAALEPRDQWFALTPLGWALVVRWAPQGHQDRPAVARLLRAAGAREDIFTALPSGLEAVRAVAAADPGAVAQRMGFVSASMTALHLAVARGLKNSLALLVELGADVHAHTDDGLTPLALALARGDAAQVELLRGLGARDDVATALITGDLATMEQRLRDEPQPPALLAAWLALAAKNGRVEALGPLLRGGAAVDARTRRLLGETPAEVTALHLAAREGHAAAALALLAAGAAVDGLAGPGLPTPLHVAAGNGHVAVVRALLAHGADVAAQEAVYGATPLQWAEFNGQDEVAALLQAGAQGMF</sequence>
<evidence type="ECO:0000256" key="2">
    <source>
        <dbReference type="ARBA" id="ARBA00023043"/>
    </source>
</evidence>
<gene>
    <name evidence="4" type="ORF">SAMN02745121_04335</name>
</gene>
<dbReference type="OrthoDB" id="928522at2"/>
<feature type="repeat" description="ANK" evidence="3">
    <location>
        <begin position="43"/>
        <end position="75"/>
    </location>
</feature>
<evidence type="ECO:0000256" key="3">
    <source>
        <dbReference type="PROSITE-ProRule" id="PRU00023"/>
    </source>
</evidence>
<accession>A0A1I2AS81</accession>
<dbReference type="EMBL" id="FOMX01000014">
    <property type="protein sequence ID" value="SFE46599.1"/>
    <property type="molecule type" value="Genomic_DNA"/>
</dbReference>
<feature type="repeat" description="ANK" evidence="3">
    <location>
        <begin position="77"/>
        <end position="109"/>
    </location>
</feature>
<keyword evidence="5" id="KW-1185">Reference proteome</keyword>
<dbReference type="SMART" id="SM00248">
    <property type="entry name" value="ANK"/>
    <property type="match status" value="6"/>
</dbReference>
<keyword evidence="1" id="KW-0677">Repeat</keyword>
<feature type="repeat" description="ANK" evidence="3">
    <location>
        <begin position="343"/>
        <end position="372"/>
    </location>
</feature>
<feature type="repeat" description="ANK" evidence="3">
    <location>
        <begin position="179"/>
        <end position="211"/>
    </location>
</feature>
<dbReference type="AlphaFoldDB" id="A0A1I2AS81"/>
<dbReference type="PRINTS" id="PR01415">
    <property type="entry name" value="ANKYRIN"/>
</dbReference>
<proteinExistence type="predicted"/>
<dbReference type="PANTHER" id="PTHR24198:SF165">
    <property type="entry name" value="ANKYRIN REPEAT-CONTAINING PROTEIN-RELATED"/>
    <property type="match status" value="1"/>
</dbReference>
<dbReference type="Gene3D" id="1.25.40.20">
    <property type="entry name" value="Ankyrin repeat-containing domain"/>
    <property type="match status" value="4"/>
</dbReference>
<dbReference type="SUPFAM" id="SSF48403">
    <property type="entry name" value="Ankyrin repeat"/>
    <property type="match status" value="1"/>
</dbReference>
<dbReference type="STRING" id="54.SAMN02745121_04335"/>
<organism evidence="4 5">
    <name type="scientific">Nannocystis exedens</name>
    <dbReference type="NCBI Taxonomy" id="54"/>
    <lineage>
        <taxon>Bacteria</taxon>
        <taxon>Pseudomonadati</taxon>
        <taxon>Myxococcota</taxon>
        <taxon>Polyangia</taxon>
        <taxon>Nannocystales</taxon>
        <taxon>Nannocystaceae</taxon>
        <taxon>Nannocystis</taxon>
    </lineage>
</organism>
<dbReference type="Proteomes" id="UP000199400">
    <property type="component" value="Unassembled WGS sequence"/>
</dbReference>
<feature type="repeat" description="ANK" evidence="3">
    <location>
        <begin position="306"/>
        <end position="334"/>
    </location>
</feature>
<evidence type="ECO:0000256" key="1">
    <source>
        <dbReference type="ARBA" id="ARBA00022737"/>
    </source>
</evidence>
<dbReference type="PANTHER" id="PTHR24198">
    <property type="entry name" value="ANKYRIN REPEAT AND PROTEIN KINASE DOMAIN-CONTAINING PROTEIN"/>
    <property type="match status" value="1"/>
</dbReference>
<dbReference type="InterPro" id="IPR002110">
    <property type="entry name" value="Ankyrin_rpt"/>
</dbReference>
<evidence type="ECO:0000313" key="4">
    <source>
        <dbReference type="EMBL" id="SFE46599.1"/>
    </source>
</evidence>
<dbReference type="InterPro" id="IPR036770">
    <property type="entry name" value="Ankyrin_rpt-contain_sf"/>
</dbReference>
<dbReference type="RefSeq" id="WP_096331984.1">
    <property type="nucleotide sequence ID" value="NZ_FOMX01000014.1"/>
</dbReference>
<protein>
    <submittedName>
        <fullName evidence="4">Ankyrin repeat</fullName>
    </submittedName>
</protein>
<dbReference type="PROSITE" id="PS50088">
    <property type="entry name" value="ANK_REPEAT"/>
    <property type="match status" value="6"/>
</dbReference>
<dbReference type="Pfam" id="PF00023">
    <property type="entry name" value="Ank"/>
    <property type="match status" value="1"/>
</dbReference>
<dbReference type="Pfam" id="PF12796">
    <property type="entry name" value="Ank_2"/>
    <property type="match status" value="2"/>
</dbReference>
<keyword evidence="2 3" id="KW-0040">ANK repeat</keyword>
<reference evidence="5" key="1">
    <citation type="submission" date="2016-10" db="EMBL/GenBank/DDBJ databases">
        <authorList>
            <person name="Varghese N."/>
            <person name="Submissions S."/>
        </authorList>
    </citation>
    <scope>NUCLEOTIDE SEQUENCE [LARGE SCALE GENOMIC DNA]</scope>
    <source>
        <strain evidence="5">ATCC 25963</strain>
    </source>
</reference>
<name>A0A1I2AS81_9BACT</name>
<dbReference type="PROSITE" id="PS50297">
    <property type="entry name" value="ANK_REP_REGION"/>
    <property type="match status" value="5"/>
</dbReference>
<evidence type="ECO:0000313" key="5">
    <source>
        <dbReference type="Proteomes" id="UP000199400"/>
    </source>
</evidence>